<evidence type="ECO:0000256" key="2">
    <source>
        <dbReference type="ARBA" id="ARBA00022777"/>
    </source>
</evidence>
<gene>
    <name evidence="6" type="ORF">QRX50_35135</name>
</gene>
<dbReference type="InterPro" id="IPR029016">
    <property type="entry name" value="GAF-like_dom_sf"/>
</dbReference>
<dbReference type="InterPro" id="IPR050482">
    <property type="entry name" value="Sensor_HK_TwoCompSys"/>
</dbReference>
<dbReference type="Gene3D" id="3.30.450.40">
    <property type="match status" value="2"/>
</dbReference>
<feature type="domain" description="Histidine kinase/HSP90-like ATPase" evidence="5">
    <location>
        <begin position="456"/>
        <end position="546"/>
    </location>
</feature>
<evidence type="ECO:0000259" key="4">
    <source>
        <dbReference type="SMART" id="SM00065"/>
    </source>
</evidence>
<keyword evidence="2 6" id="KW-0418">Kinase</keyword>
<name>A0A9Y2ICV7_9PSEU</name>
<dbReference type="InterPro" id="IPR003018">
    <property type="entry name" value="GAF"/>
</dbReference>
<reference evidence="6 7" key="1">
    <citation type="submission" date="2023-06" db="EMBL/GenBank/DDBJ databases">
        <authorList>
            <person name="Oyuntsetseg B."/>
            <person name="Kim S.B."/>
        </authorList>
    </citation>
    <scope>NUCLEOTIDE SEQUENCE [LARGE SCALE GENOMIC DNA]</scope>
    <source>
        <strain evidence="6 7">2-15</strain>
    </source>
</reference>
<dbReference type="Pfam" id="PF02518">
    <property type="entry name" value="HATPase_c"/>
    <property type="match status" value="1"/>
</dbReference>
<accession>A0A9Y2ICV7</accession>
<dbReference type="GO" id="GO:0000155">
    <property type="term" value="F:phosphorelay sensor kinase activity"/>
    <property type="evidence" value="ECO:0007669"/>
    <property type="project" value="InterPro"/>
</dbReference>
<feature type="domain" description="GAF" evidence="4">
    <location>
        <begin position="28"/>
        <end position="175"/>
    </location>
</feature>
<dbReference type="KEGG" id="acab:QRX50_35135"/>
<dbReference type="Proteomes" id="UP001236014">
    <property type="component" value="Chromosome"/>
</dbReference>
<dbReference type="PANTHER" id="PTHR24421:SF61">
    <property type="entry name" value="OXYGEN SENSOR HISTIDINE KINASE NREB"/>
    <property type="match status" value="1"/>
</dbReference>
<evidence type="ECO:0000313" key="6">
    <source>
        <dbReference type="EMBL" id="WIX76656.1"/>
    </source>
</evidence>
<dbReference type="GO" id="GO:0016020">
    <property type="term" value="C:membrane"/>
    <property type="evidence" value="ECO:0007669"/>
    <property type="project" value="InterPro"/>
</dbReference>
<dbReference type="Gene3D" id="3.30.565.10">
    <property type="entry name" value="Histidine kinase-like ATPase, C-terminal domain"/>
    <property type="match status" value="1"/>
</dbReference>
<keyword evidence="7" id="KW-1185">Reference proteome</keyword>
<dbReference type="AlphaFoldDB" id="A0A9Y2ICV7"/>
<organism evidence="6 7">
    <name type="scientific">Amycolatopsis carbonis</name>
    <dbReference type="NCBI Taxonomy" id="715471"/>
    <lineage>
        <taxon>Bacteria</taxon>
        <taxon>Bacillati</taxon>
        <taxon>Actinomycetota</taxon>
        <taxon>Actinomycetes</taxon>
        <taxon>Pseudonocardiales</taxon>
        <taxon>Pseudonocardiaceae</taxon>
        <taxon>Amycolatopsis</taxon>
    </lineage>
</organism>
<proteinExistence type="predicted"/>
<protein>
    <submittedName>
        <fullName evidence="6">GAF domain-containing sensor histidine kinase</fullName>
    </submittedName>
</protein>
<dbReference type="PANTHER" id="PTHR24421">
    <property type="entry name" value="NITRATE/NITRITE SENSOR PROTEIN NARX-RELATED"/>
    <property type="match status" value="1"/>
</dbReference>
<dbReference type="EMBL" id="CP127294">
    <property type="protein sequence ID" value="WIX76656.1"/>
    <property type="molecule type" value="Genomic_DNA"/>
</dbReference>
<dbReference type="InterPro" id="IPR011712">
    <property type="entry name" value="Sig_transdc_His_kin_sub3_dim/P"/>
</dbReference>
<dbReference type="InterPro" id="IPR003594">
    <property type="entry name" value="HATPase_dom"/>
</dbReference>
<keyword evidence="1" id="KW-0808">Transferase</keyword>
<dbReference type="SMART" id="SM00387">
    <property type="entry name" value="HATPase_c"/>
    <property type="match status" value="1"/>
</dbReference>
<dbReference type="CDD" id="cd16917">
    <property type="entry name" value="HATPase_UhpB-NarQ-NarX-like"/>
    <property type="match status" value="1"/>
</dbReference>
<keyword evidence="3" id="KW-0902">Two-component regulatory system</keyword>
<dbReference type="InterPro" id="IPR036890">
    <property type="entry name" value="HATPase_C_sf"/>
</dbReference>
<dbReference type="GO" id="GO:0046983">
    <property type="term" value="F:protein dimerization activity"/>
    <property type="evidence" value="ECO:0007669"/>
    <property type="project" value="InterPro"/>
</dbReference>
<evidence type="ECO:0000256" key="3">
    <source>
        <dbReference type="ARBA" id="ARBA00023012"/>
    </source>
</evidence>
<dbReference type="Pfam" id="PF13185">
    <property type="entry name" value="GAF_2"/>
    <property type="match status" value="2"/>
</dbReference>
<dbReference type="Pfam" id="PF07730">
    <property type="entry name" value="HisKA_3"/>
    <property type="match status" value="1"/>
</dbReference>
<evidence type="ECO:0000313" key="7">
    <source>
        <dbReference type="Proteomes" id="UP001236014"/>
    </source>
</evidence>
<dbReference type="RefSeq" id="WP_285967404.1">
    <property type="nucleotide sequence ID" value="NZ_CP127294.1"/>
</dbReference>
<dbReference type="SMART" id="SM00065">
    <property type="entry name" value="GAF"/>
    <property type="match status" value="2"/>
</dbReference>
<evidence type="ECO:0000259" key="5">
    <source>
        <dbReference type="SMART" id="SM00387"/>
    </source>
</evidence>
<dbReference type="Gene3D" id="1.20.5.1930">
    <property type="match status" value="1"/>
</dbReference>
<dbReference type="SUPFAM" id="SSF55874">
    <property type="entry name" value="ATPase domain of HSP90 chaperone/DNA topoisomerase II/histidine kinase"/>
    <property type="match status" value="1"/>
</dbReference>
<dbReference type="SUPFAM" id="SSF55781">
    <property type="entry name" value="GAF domain-like"/>
    <property type="match status" value="2"/>
</dbReference>
<feature type="domain" description="GAF" evidence="4">
    <location>
        <begin position="196"/>
        <end position="343"/>
    </location>
</feature>
<sequence>MVTQLSDRIAREQAALRRVATLVARAAPPEQVFAAVTEEAGRLLGAHHSWMARYDPDGGATLVATWSSTGAAVPAGTRLRLGGRDVRTLVFRTGHPARIDSSAGTPGVIAGLPREFDYGTAVGVPVSVEGRLWGVMAVASSPGEPLPTDSEAWLAGFTELMATAIANSQARVELRRFAGEQAALRRVATLVARAPPPAEVFAAVTEEAGRLLGAHHSWMTRYDPDGAARLIATWSSTGAGVPAGTRLPPGGRNVYTLVFRTGRPARIDSPAGTPGPDCDVASELGVRSAVGVPVNVEGRLWGVMVVSCTQEEPLPADTEAWLAGFTELAATAIANAEAQAQLAASRARIVTTADITRRRIERNLHDGAQQHLISLALQLRAAQLAAPPGTGELMRQLDEVATGLVEVQEELREIAHGLHPAILAERGLRSALKALARRSAVPVRLDAQVEGRLAEPVETAAYYVVAEALTNAAKHAHATVAEVQVAAGEGVLHVRVHDDGCGGADITRGSGLTGLQDRAEALGGHLALHSPPGEGTTLQVQLPVEHAAEADRL</sequence>
<evidence type="ECO:0000256" key="1">
    <source>
        <dbReference type="ARBA" id="ARBA00022679"/>
    </source>
</evidence>